<dbReference type="GO" id="GO:0000976">
    <property type="term" value="F:transcription cis-regulatory region binding"/>
    <property type="evidence" value="ECO:0007669"/>
    <property type="project" value="TreeGrafter"/>
</dbReference>
<protein>
    <recommendedName>
        <fullName evidence="6">HTH tetR-type domain-containing protein</fullName>
    </recommendedName>
</protein>
<gene>
    <name evidence="7" type="ORF">LK07_12160</name>
</gene>
<reference evidence="7 8" key="1">
    <citation type="submission" date="2017-07" db="EMBL/GenBank/DDBJ databases">
        <title>Genome sequence of Streptomyces pluripotens MUSC 137T.</title>
        <authorList>
            <person name="Ser H.-L."/>
            <person name="Lee L.-H."/>
        </authorList>
    </citation>
    <scope>NUCLEOTIDE SEQUENCE [LARGE SCALE GENOMIC DNA]</scope>
    <source>
        <strain evidence="7 8">MUSC 137</strain>
    </source>
</reference>
<dbReference type="InterPro" id="IPR009057">
    <property type="entry name" value="Homeodomain-like_sf"/>
</dbReference>
<dbReference type="PANTHER" id="PTHR30055:SF234">
    <property type="entry name" value="HTH-TYPE TRANSCRIPTIONAL REGULATOR BETI"/>
    <property type="match status" value="1"/>
</dbReference>
<evidence type="ECO:0000256" key="3">
    <source>
        <dbReference type="ARBA" id="ARBA00023163"/>
    </source>
</evidence>
<evidence type="ECO:0000259" key="6">
    <source>
        <dbReference type="PROSITE" id="PS50977"/>
    </source>
</evidence>
<dbReference type="PANTHER" id="PTHR30055">
    <property type="entry name" value="HTH-TYPE TRANSCRIPTIONAL REGULATOR RUTR"/>
    <property type="match status" value="1"/>
</dbReference>
<dbReference type="InterPro" id="IPR041490">
    <property type="entry name" value="KstR2_TetR_C"/>
</dbReference>
<dbReference type="Pfam" id="PF00440">
    <property type="entry name" value="TetR_N"/>
    <property type="match status" value="1"/>
</dbReference>
<keyword evidence="3" id="KW-0804">Transcription</keyword>
<dbReference type="GO" id="GO:0003700">
    <property type="term" value="F:DNA-binding transcription factor activity"/>
    <property type="evidence" value="ECO:0007669"/>
    <property type="project" value="TreeGrafter"/>
</dbReference>
<dbReference type="AlphaFoldDB" id="A0A221NXM3"/>
<dbReference type="SUPFAM" id="SSF46689">
    <property type="entry name" value="Homeodomain-like"/>
    <property type="match status" value="1"/>
</dbReference>
<feature type="region of interest" description="Disordered" evidence="5">
    <location>
        <begin position="271"/>
        <end position="294"/>
    </location>
</feature>
<proteinExistence type="predicted"/>
<evidence type="ECO:0000256" key="1">
    <source>
        <dbReference type="ARBA" id="ARBA00023015"/>
    </source>
</evidence>
<keyword evidence="1" id="KW-0805">Transcription regulation</keyword>
<dbReference type="PRINTS" id="PR00455">
    <property type="entry name" value="HTHTETR"/>
</dbReference>
<dbReference type="STRING" id="1355015.LK06_011040"/>
<dbReference type="InterPro" id="IPR036271">
    <property type="entry name" value="Tet_transcr_reg_TetR-rel_C_sf"/>
</dbReference>
<feature type="domain" description="HTH tetR-type" evidence="6">
    <location>
        <begin position="79"/>
        <end position="139"/>
    </location>
</feature>
<accession>A0A221NXM3</accession>
<feature type="DNA-binding region" description="H-T-H motif" evidence="4">
    <location>
        <begin position="102"/>
        <end position="121"/>
    </location>
</feature>
<dbReference type="SUPFAM" id="SSF48498">
    <property type="entry name" value="Tetracyclin repressor-like, C-terminal domain"/>
    <property type="match status" value="1"/>
</dbReference>
<dbReference type="Gene3D" id="1.10.357.10">
    <property type="entry name" value="Tetracycline Repressor, domain 2"/>
    <property type="match status" value="1"/>
</dbReference>
<dbReference type="InterPro" id="IPR050109">
    <property type="entry name" value="HTH-type_TetR-like_transc_reg"/>
</dbReference>
<name>A0A221NXM3_9ACTN</name>
<evidence type="ECO:0000313" key="8">
    <source>
        <dbReference type="Proteomes" id="UP000031501"/>
    </source>
</evidence>
<keyword evidence="8" id="KW-1185">Reference proteome</keyword>
<dbReference type="InterPro" id="IPR001647">
    <property type="entry name" value="HTH_TetR"/>
</dbReference>
<dbReference type="PROSITE" id="PS50977">
    <property type="entry name" value="HTH_TETR_2"/>
    <property type="match status" value="1"/>
</dbReference>
<dbReference type="Proteomes" id="UP000031501">
    <property type="component" value="Chromosome"/>
</dbReference>
<keyword evidence="2 4" id="KW-0238">DNA-binding</keyword>
<organism evidence="7 8">
    <name type="scientific">Streptomyces pluripotens</name>
    <dbReference type="NCBI Taxonomy" id="1355015"/>
    <lineage>
        <taxon>Bacteria</taxon>
        <taxon>Bacillati</taxon>
        <taxon>Actinomycetota</taxon>
        <taxon>Actinomycetes</taxon>
        <taxon>Kitasatosporales</taxon>
        <taxon>Streptomycetaceae</taxon>
        <taxon>Streptomyces</taxon>
    </lineage>
</organism>
<evidence type="ECO:0000256" key="4">
    <source>
        <dbReference type="PROSITE-ProRule" id="PRU00335"/>
    </source>
</evidence>
<dbReference type="KEGG" id="splu:LK06_011040"/>
<dbReference type="Pfam" id="PF17932">
    <property type="entry name" value="TetR_C_24"/>
    <property type="match status" value="1"/>
</dbReference>
<dbReference type="EMBL" id="CP022433">
    <property type="protein sequence ID" value="ASN24664.1"/>
    <property type="molecule type" value="Genomic_DNA"/>
</dbReference>
<evidence type="ECO:0000256" key="5">
    <source>
        <dbReference type="SAM" id="MobiDB-lite"/>
    </source>
</evidence>
<evidence type="ECO:0000256" key="2">
    <source>
        <dbReference type="ARBA" id="ARBA00023125"/>
    </source>
</evidence>
<evidence type="ECO:0000313" key="7">
    <source>
        <dbReference type="EMBL" id="ASN24664.1"/>
    </source>
</evidence>
<dbReference type="Gene3D" id="1.10.10.60">
    <property type="entry name" value="Homeodomain-like"/>
    <property type="match status" value="1"/>
</dbReference>
<sequence>MPGDATAHQSPLPTTRCGLQPARAFAEWCRPDHTDWCGVGRTISASGNSSPSGIREYRGWSVTHMRGASMARVSEQTRELTRARLLEAAAVAFARDGLVGANINTISQEAGYAKGTIYNYFPSKEALFAAVVQEACDRAVTEAEDPGPGAPTRERLRALVSADVAWAAGNEAFARVFVHEVFSGDPNLFGRVVEAAAPYTDRAVQVLREGADAGEVRTDRPVEELALLFSGMGLLALAQHWGSAGAWPALEEIPDLVVDLFFNGARQPARTAAAGRDQAPVKRRKGGMGERDGG</sequence>